<dbReference type="OrthoDB" id="189305at2759"/>
<evidence type="ECO:0000313" key="1">
    <source>
        <dbReference type="EMBL" id="CBJ29904.1"/>
    </source>
</evidence>
<reference evidence="1 2" key="1">
    <citation type="journal article" date="2010" name="Nature">
        <title>The Ectocarpus genome and the independent evolution of multicellularity in brown algae.</title>
        <authorList>
            <person name="Cock J.M."/>
            <person name="Sterck L."/>
            <person name="Rouze P."/>
            <person name="Scornet D."/>
            <person name="Allen A.E."/>
            <person name="Amoutzias G."/>
            <person name="Anthouard V."/>
            <person name="Artiguenave F."/>
            <person name="Aury J.M."/>
            <person name="Badger J.H."/>
            <person name="Beszteri B."/>
            <person name="Billiau K."/>
            <person name="Bonnet E."/>
            <person name="Bothwell J.H."/>
            <person name="Bowler C."/>
            <person name="Boyen C."/>
            <person name="Brownlee C."/>
            <person name="Carrano C.J."/>
            <person name="Charrier B."/>
            <person name="Cho G.Y."/>
            <person name="Coelho S.M."/>
            <person name="Collen J."/>
            <person name="Corre E."/>
            <person name="Da Silva C."/>
            <person name="Delage L."/>
            <person name="Delaroque N."/>
            <person name="Dittami S.M."/>
            <person name="Doulbeau S."/>
            <person name="Elias M."/>
            <person name="Farnham G."/>
            <person name="Gachon C.M."/>
            <person name="Gschloessl B."/>
            <person name="Heesch S."/>
            <person name="Jabbari K."/>
            <person name="Jubin C."/>
            <person name="Kawai H."/>
            <person name="Kimura K."/>
            <person name="Kloareg B."/>
            <person name="Kupper F.C."/>
            <person name="Lang D."/>
            <person name="Le Bail A."/>
            <person name="Leblanc C."/>
            <person name="Lerouge P."/>
            <person name="Lohr M."/>
            <person name="Lopez P.J."/>
            <person name="Martens C."/>
            <person name="Maumus F."/>
            <person name="Michel G."/>
            <person name="Miranda-Saavedra D."/>
            <person name="Morales J."/>
            <person name="Moreau H."/>
            <person name="Motomura T."/>
            <person name="Nagasato C."/>
            <person name="Napoli C.A."/>
            <person name="Nelson D.R."/>
            <person name="Nyvall-Collen P."/>
            <person name="Peters A.F."/>
            <person name="Pommier C."/>
            <person name="Potin P."/>
            <person name="Poulain J."/>
            <person name="Quesneville H."/>
            <person name="Read B."/>
            <person name="Rensing S.A."/>
            <person name="Ritter A."/>
            <person name="Rousvoal S."/>
            <person name="Samanta M."/>
            <person name="Samson G."/>
            <person name="Schroeder D.C."/>
            <person name="Segurens B."/>
            <person name="Strittmatter M."/>
            <person name="Tonon T."/>
            <person name="Tregear J.W."/>
            <person name="Valentin K."/>
            <person name="von Dassow P."/>
            <person name="Yamagishi T."/>
            <person name="Van de Peer Y."/>
            <person name="Wincker P."/>
        </authorList>
    </citation>
    <scope>NUCLEOTIDE SEQUENCE [LARGE SCALE GENOMIC DNA]</scope>
    <source>
        <strain evidence="2">Ec32 / CCAP1310/4</strain>
    </source>
</reference>
<dbReference type="AlphaFoldDB" id="D7FM81"/>
<accession>D7FM81</accession>
<evidence type="ECO:0000313" key="2">
    <source>
        <dbReference type="Proteomes" id="UP000002630"/>
    </source>
</evidence>
<sequence>MVDVYSLDSKEQQRVAKALRQALGEDVEVSSPPPLLRSELKGIKLREDGRDGGRLILLCHYNEGRVLLTDEDGMYNDFIMEACRVTGGNVFVALAPVSTSATSLANETLVTALAYSGGQQGLLSIHIQKRFLTWNKAPSEAQVKCFRPPLDGTREPFSVPESVLEHSEGRQGGRASSFCNIL</sequence>
<dbReference type="InParanoid" id="D7FM81"/>
<dbReference type="Proteomes" id="UP000002630">
    <property type="component" value="Linkage Group LG31"/>
</dbReference>
<proteinExistence type="predicted"/>
<keyword evidence="2" id="KW-1185">Reference proteome</keyword>
<gene>
    <name evidence="1" type="ORF">Esi_0164_0054</name>
</gene>
<protein>
    <submittedName>
        <fullName evidence="1">Uncharacterized protein</fullName>
    </submittedName>
</protein>
<dbReference type="EMBL" id="FN648172">
    <property type="protein sequence ID" value="CBJ29904.1"/>
    <property type="molecule type" value="Genomic_DNA"/>
</dbReference>
<name>D7FM81_ECTSI</name>
<organism evidence="1 2">
    <name type="scientific">Ectocarpus siliculosus</name>
    <name type="common">Brown alga</name>
    <name type="synonym">Conferva siliculosa</name>
    <dbReference type="NCBI Taxonomy" id="2880"/>
    <lineage>
        <taxon>Eukaryota</taxon>
        <taxon>Sar</taxon>
        <taxon>Stramenopiles</taxon>
        <taxon>Ochrophyta</taxon>
        <taxon>PX clade</taxon>
        <taxon>Phaeophyceae</taxon>
        <taxon>Ectocarpales</taxon>
        <taxon>Ectocarpaceae</taxon>
        <taxon>Ectocarpus</taxon>
    </lineage>
</organism>
<dbReference type="EMBL" id="FN649756">
    <property type="protein sequence ID" value="CBJ29904.1"/>
    <property type="molecule type" value="Genomic_DNA"/>
</dbReference>